<dbReference type="STRING" id="578462.A0A0L0S1K4"/>
<proteinExistence type="predicted"/>
<reference evidence="2" key="2">
    <citation type="submission" date="2009-11" db="EMBL/GenBank/DDBJ databases">
        <title>The Genome Sequence of Allomyces macrogynus strain ATCC 38327.</title>
        <authorList>
            <consortium name="The Broad Institute Genome Sequencing Platform"/>
            <person name="Russ C."/>
            <person name="Cuomo C."/>
            <person name="Shea T."/>
            <person name="Young S.K."/>
            <person name="Zeng Q."/>
            <person name="Koehrsen M."/>
            <person name="Haas B."/>
            <person name="Borodovsky M."/>
            <person name="Guigo R."/>
            <person name="Alvarado L."/>
            <person name="Berlin A."/>
            <person name="Borenstein D."/>
            <person name="Chen Z."/>
            <person name="Engels R."/>
            <person name="Freedman E."/>
            <person name="Gellesch M."/>
            <person name="Goldberg J."/>
            <person name="Griggs A."/>
            <person name="Gujja S."/>
            <person name="Heiman D."/>
            <person name="Hepburn T."/>
            <person name="Howarth C."/>
            <person name="Jen D."/>
            <person name="Larson L."/>
            <person name="Lewis B."/>
            <person name="Mehta T."/>
            <person name="Park D."/>
            <person name="Pearson M."/>
            <person name="Roberts A."/>
            <person name="Saif S."/>
            <person name="Shenoy N."/>
            <person name="Sisk P."/>
            <person name="Stolte C."/>
            <person name="Sykes S."/>
            <person name="Walk T."/>
            <person name="White J."/>
            <person name="Yandava C."/>
            <person name="Burger G."/>
            <person name="Gray M.W."/>
            <person name="Holland P.W.H."/>
            <person name="King N."/>
            <person name="Lang F.B.F."/>
            <person name="Roger A.J."/>
            <person name="Ruiz-Trillo I."/>
            <person name="Lander E."/>
            <person name="Nusbaum C."/>
        </authorList>
    </citation>
    <scope>NUCLEOTIDE SEQUENCE [LARGE SCALE GENOMIC DNA]</scope>
    <source>
        <strain evidence="2">ATCC 38327</strain>
    </source>
</reference>
<accession>A0A0L0S1K4</accession>
<reference evidence="1 2" key="1">
    <citation type="submission" date="2009-11" db="EMBL/GenBank/DDBJ databases">
        <title>Annotation of Allomyces macrogynus ATCC 38327.</title>
        <authorList>
            <consortium name="The Broad Institute Genome Sequencing Platform"/>
            <person name="Russ C."/>
            <person name="Cuomo C."/>
            <person name="Burger G."/>
            <person name="Gray M.W."/>
            <person name="Holland P.W.H."/>
            <person name="King N."/>
            <person name="Lang F.B.F."/>
            <person name="Roger A.J."/>
            <person name="Ruiz-Trillo I."/>
            <person name="Young S.K."/>
            <person name="Zeng Q."/>
            <person name="Gargeya S."/>
            <person name="Fitzgerald M."/>
            <person name="Haas B."/>
            <person name="Abouelleil A."/>
            <person name="Alvarado L."/>
            <person name="Arachchi H.M."/>
            <person name="Berlin A."/>
            <person name="Chapman S.B."/>
            <person name="Gearin G."/>
            <person name="Goldberg J."/>
            <person name="Griggs A."/>
            <person name="Gujja S."/>
            <person name="Hansen M."/>
            <person name="Heiman D."/>
            <person name="Howarth C."/>
            <person name="Larimer J."/>
            <person name="Lui A."/>
            <person name="MacDonald P.J.P."/>
            <person name="McCowen C."/>
            <person name="Montmayeur A."/>
            <person name="Murphy C."/>
            <person name="Neiman D."/>
            <person name="Pearson M."/>
            <person name="Priest M."/>
            <person name="Roberts A."/>
            <person name="Saif S."/>
            <person name="Shea T."/>
            <person name="Sisk P."/>
            <person name="Stolte C."/>
            <person name="Sykes S."/>
            <person name="Wortman J."/>
            <person name="Nusbaum C."/>
            <person name="Birren B."/>
        </authorList>
    </citation>
    <scope>NUCLEOTIDE SEQUENCE [LARGE SCALE GENOMIC DNA]</scope>
    <source>
        <strain evidence="1 2">ATCC 38327</strain>
    </source>
</reference>
<gene>
    <name evidence="1" type="ORF">AMAG_17895</name>
</gene>
<protein>
    <submittedName>
        <fullName evidence="1">Uncharacterized protein</fullName>
    </submittedName>
</protein>
<dbReference type="EMBL" id="GG745330">
    <property type="protein sequence ID" value="KNE56290.1"/>
    <property type="molecule type" value="Genomic_DNA"/>
</dbReference>
<sequence>MAKGTLRCIGTQLRLKQLYGFGLKITFLTAPEDMAAASARVMVLLPSMATMIDSFATSKTIEFMPGEGAIARCFAALQQHAAEWRIVD</sequence>
<evidence type="ECO:0000313" key="2">
    <source>
        <dbReference type="Proteomes" id="UP000054350"/>
    </source>
</evidence>
<dbReference type="Proteomes" id="UP000054350">
    <property type="component" value="Unassembled WGS sequence"/>
</dbReference>
<dbReference type="VEuPathDB" id="FungiDB:AMAG_17895"/>
<organism evidence="1 2">
    <name type="scientific">Allomyces macrogynus (strain ATCC 38327)</name>
    <name type="common">Allomyces javanicus var. macrogynus</name>
    <dbReference type="NCBI Taxonomy" id="578462"/>
    <lineage>
        <taxon>Eukaryota</taxon>
        <taxon>Fungi</taxon>
        <taxon>Fungi incertae sedis</taxon>
        <taxon>Blastocladiomycota</taxon>
        <taxon>Blastocladiomycetes</taxon>
        <taxon>Blastocladiales</taxon>
        <taxon>Blastocladiaceae</taxon>
        <taxon>Allomyces</taxon>
    </lineage>
</organism>
<dbReference type="OrthoDB" id="8061355at2759"/>
<dbReference type="AlphaFoldDB" id="A0A0L0S1K4"/>
<evidence type="ECO:0000313" key="1">
    <source>
        <dbReference type="EMBL" id="KNE56290.1"/>
    </source>
</evidence>
<keyword evidence="2" id="KW-1185">Reference proteome</keyword>
<name>A0A0L0S1K4_ALLM3</name>